<dbReference type="InterPro" id="IPR036693">
    <property type="entry name" value="TF_LuxR_autoind-bd_dom_sf"/>
</dbReference>
<accession>A0A0F9T5J9</accession>
<evidence type="ECO:0000256" key="2">
    <source>
        <dbReference type="ARBA" id="ARBA00023125"/>
    </source>
</evidence>
<dbReference type="CDD" id="cd06170">
    <property type="entry name" value="LuxR_C_like"/>
    <property type="match status" value="1"/>
</dbReference>
<dbReference type="EMBL" id="LAZR01001943">
    <property type="protein sequence ID" value="KKN36778.1"/>
    <property type="molecule type" value="Genomic_DNA"/>
</dbReference>
<dbReference type="InterPro" id="IPR036388">
    <property type="entry name" value="WH-like_DNA-bd_sf"/>
</dbReference>
<dbReference type="Pfam" id="PF00196">
    <property type="entry name" value="GerE"/>
    <property type="match status" value="1"/>
</dbReference>
<evidence type="ECO:0000259" key="4">
    <source>
        <dbReference type="PROSITE" id="PS50043"/>
    </source>
</evidence>
<dbReference type="InterPro" id="IPR005143">
    <property type="entry name" value="TF_LuxR_autoind-bd_dom"/>
</dbReference>
<dbReference type="GO" id="GO:0003677">
    <property type="term" value="F:DNA binding"/>
    <property type="evidence" value="ECO:0007669"/>
    <property type="project" value="UniProtKB-KW"/>
</dbReference>
<sequence length="248" mass="28031">MTDRVELHAFISRVRRTTSFGSLWLLIQRYARDNDFRSVTYHSIDVQSLGSSNFGAVEFGIPADFRRIYVEEHLYLDDPFPAIAATKTEPFYWSDITDSEQLTVRQSAYIDKAKKAGFADGMIMQVFGPRARNALVSIGFHEGKPKLSPREITEMQWAAQSVHLHFCSMAKTPNAQHSSLSPQELEVLRWIARGKSNTVIAVIMGLSRHTVDTIIRRMFGKLDVTDRTRAAVRGLAFGLIHQSSNNIV</sequence>
<dbReference type="InterPro" id="IPR016032">
    <property type="entry name" value="Sig_transdc_resp-reg_C-effctor"/>
</dbReference>
<dbReference type="PROSITE" id="PS50043">
    <property type="entry name" value="HTH_LUXR_2"/>
    <property type="match status" value="1"/>
</dbReference>
<organism evidence="5">
    <name type="scientific">marine sediment metagenome</name>
    <dbReference type="NCBI Taxonomy" id="412755"/>
    <lineage>
        <taxon>unclassified sequences</taxon>
        <taxon>metagenomes</taxon>
        <taxon>ecological metagenomes</taxon>
    </lineage>
</organism>
<name>A0A0F9T5J9_9ZZZZ</name>
<dbReference type="SUPFAM" id="SSF75516">
    <property type="entry name" value="Pheromone-binding domain of LuxR-like quorum-sensing transcription factors"/>
    <property type="match status" value="1"/>
</dbReference>
<comment type="caution">
    <text evidence="5">The sequence shown here is derived from an EMBL/GenBank/DDBJ whole genome shotgun (WGS) entry which is preliminary data.</text>
</comment>
<gene>
    <name evidence="5" type="ORF">LCGC14_0770070</name>
</gene>
<dbReference type="PRINTS" id="PR00038">
    <property type="entry name" value="HTHLUXR"/>
</dbReference>
<evidence type="ECO:0000313" key="5">
    <source>
        <dbReference type="EMBL" id="KKN36778.1"/>
    </source>
</evidence>
<keyword evidence="1" id="KW-0805">Transcription regulation</keyword>
<dbReference type="PANTHER" id="PTHR44688">
    <property type="entry name" value="DNA-BINDING TRANSCRIPTIONAL ACTIVATOR DEVR_DOSR"/>
    <property type="match status" value="1"/>
</dbReference>
<feature type="domain" description="HTH luxR-type" evidence="4">
    <location>
        <begin position="173"/>
        <end position="238"/>
    </location>
</feature>
<dbReference type="Gene3D" id="1.10.10.10">
    <property type="entry name" value="Winged helix-like DNA-binding domain superfamily/Winged helix DNA-binding domain"/>
    <property type="match status" value="1"/>
</dbReference>
<dbReference type="GO" id="GO:0006355">
    <property type="term" value="P:regulation of DNA-templated transcription"/>
    <property type="evidence" value="ECO:0007669"/>
    <property type="project" value="InterPro"/>
</dbReference>
<dbReference type="Gene3D" id="3.30.450.80">
    <property type="entry name" value="Transcription factor LuxR-like, autoinducer-binding domain"/>
    <property type="match status" value="1"/>
</dbReference>
<dbReference type="SMART" id="SM00421">
    <property type="entry name" value="HTH_LUXR"/>
    <property type="match status" value="1"/>
</dbReference>
<dbReference type="SUPFAM" id="SSF46894">
    <property type="entry name" value="C-terminal effector domain of the bipartite response regulators"/>
    <property type="match status" value="1"/>
</dbReference>
<keyword evidence="3" id="KW-0804">Transcription</keyword>
<dbReference type="Pfam" id="PF03472">
    <property type="entry name" value="Autoind_bind"/>
    <property type="match status" value="1"/>
</dbReference>
<dbReference type="PANTHER" id="PTHR44688:SF16">
    <property type="entry name" value="DNA-BINDING TRANSCRIPTIONAL ACTIVATOR DEVR_DOSR"/>
    <property type="match status" value="1"/>
</dbReference>
<protein>
    <recommendedName>
        <fullName evidence="4">HTH luxR-type domain-containing protein</fullName>
    </recommendedName>
</protein>
<keyword evidence="2" id="KW-0238">DNA-binding</keyword>
<dbReference type="PROSITE" id="PS00622">
    <property type="entry name" value="HTH_LUXR_1"/>
    <property type="match status" value="1"/>
</dbReference>
<reference evidence="5" key="1">
    <citation type="journal article" date="2015" name="Nature">
        <title>Complex archaea that bridge the gap between prokaryotes and eukaryotes.</title>
        <authorList>
            <person name="Spang A."/>
            <person name="Saw J.H."/>
            <person name="Jorgensen S.L."/>
            <person name="Zaremba-Niedzwiedzka K."/>
            <person name="Martijn J."/>
            <person name="Lind A.E."/>
            <person name="van Eijk R."/>
            <person name="Schleper C."/>
            <person name="Guy L."/>
            <person name="Ettema T.J."/>
        </authorList>
    </citation>
    <scope>NUCLEOTIDE SEQUENCE</scope>
</reference>
<evidence type="ECO:0000256" key="1">
    <source>
        <dbReference type="ARBA" id="ARBA00023015"/>
    </source>
</evidence>
<dbReference type="AlphaFoldDB" id="A0A0F9T5J9"/>
<dbReference type="InterPro" id="IPR000792">
    <property type="entry name" value="Tscrpt_reg_LuxR_C"/>
</dbReference>
<evidence type="ECO:0000256" key="3">
    <source>
        <dbReference type="ARBA" id="ARBA00023163"/>
    </source>
</evidence>
<proteinExistence type="predicted"/>